<gene>
    <name evidence="5" type="primary">LOC112461229</name>
    <name evidence="4" type="synonym">LOC112455888</name>
</gene>
<evidence type="ECO:0000313" key="5">
    <source>
        <dbReference type="RefSeq" id="XP_024882163.1"/>
    </source>
</evidence>
<feature type="region of interest" description="Disordered" evidence="2">
    <location>
        <begin position="77"/>
        <end position="96"/>
    </location>
</feature>
<feature type="coiled-coil region" evidence="1">
    <location>
        <begin position="28"/>
        <end position="64"/>
    </location>
</feature>
<name>A0A6J1QJW1_9HYME</name>
<dbReference type="AlphaFoldDB" id="A0A6J1QJW1"/>
<reference evidence="4 5" key="1">
    <citation type="submission" date="2025-04" db="UniProtKB">
        <authorList>
            <consortium name="RefSeq"/>
        </authorList>
    </citation>
    <scope>IDENTIFICATION</scope>
    <source>
        <tissue evidence="4 5">Whole body</tissue>
    </source>
</reference>
<evidence type="ECO:0000256" key="1">
    <source>
        <dbReference type="SAM" id="Coils"/>
    </source>
</evidence>
<dbReference type="RefSeq" id="XP_024882163.1">
    <property type="nucleotide sequence ID" value="XM_025026395.1"/>
</dbReference>
<dbReference type="OrthoDB" id="7558522at2759"/>
<proteinExistence type="predicted"/>
<dbReference type="RefSeq" id="XP_024873860.1">
    <property type="nucleotide sequence ID" value="XM_025018092.1"/>
</dbReference>
<keyword evidence="3" id="KW-1185">Reference proteome</keyword>
<sequence>MCMDVNANDSYNPPQKVLKTYSRCKSEFEENESNFENVDNNIKLANKENNNVKLLLRLEHLQVKQILSSGECKEIDNEITKNGNDNSQSHTQQEGPFDVDKFGTALKLILTKQNKIVQQNQIIMAKITILEKKIFQDTTNCQLSDQTKDTLRKTFVIKTVNDLEEFAASLKKKKFFDEV</sequence>
<feature type="non-terminal residue" evidence="5">
    <location>
        <position position="179"/>
    </location>
</feature>
<evidence type="ECO:0000256" key="2">
    <source>
        <dbReference type="SAM" id="MobiDB-lite"/>
    </source>
</evidence>
<evidence type="ECO:0000313" key="3">
    <source>
        <dbReference type="Proteomes" id="UP000504618"/>
    </source>
</evidence>
<feature type="compositionally biased region" description="Polar residues" evidence="2">
    <location>
        <begin position="80"/>
        <end position="94"/>
    </location>
</feature>
<organism evidence="3 5">
    <name type="scientific">Temnothorax curvispinosus</name>
    <dbReference type="NCBI Taxonomy" id="300111"/>
    <lineage>
        <taxon>Eukaryota</taxon>
        <taxon>Metazoa</taxon>
        <taxon>Ecdysozoa</taxon>
        <taxon>Arthropoda</taxon>
        <taxon>Hexapoda</taxon>
        <taxon>Insecta</taxon>
        <taxon>Pterygota</taxon>
        <taxon>Neoptera</taxon>
        <taxon>Endopterygota</taxon>
        <taxon>Hymenoptera</taxon>
        <taxon>Apocrita</taxon>
        <taxon>Aculeata</taxon>
        <taxon>Formicoidea</taxon>
        <taxon>Formicidae</taxon>
        <taxon>Myrmicinae</taxon>
        <taxon>Temnothorax</taxon>
    </lineage>
</organism>
<dbReference type="Proteomes" id="UP000504618">
    <property type="component" value="Unplaced"/>
</dbReference>
<accession>A0A6J1QJW1</accession>
<evidence type="ECO:0000313" key="4">
    <source>
        <dbReference type="RefSeq" id="XP_024873860.1"/>
    </source>
</evidence>
<dbReference type="GeneID" id="112461229"/>
<keyword evidence="1" id="KW-0175">Coiled coil</keyword>
<protein>
    <submittedName>
        <fullName evidence="4">Uncharacterized protein LOC112455888</fullName>
    </submittedName>
    <submittedName>
        <fullName evidence="5">Uncharacterized protein LOC112461229</fullName>
    </submittedName>
</protein>